<proteinExistence type="predicted"/>
<evidence type="ECO:0000259" key="2">
    <source>
        <dbReference type="PROSITE" id="PS51898"/>
    </source>
</evidence>
<dbReference type="GO" id="GO:0003677">
    <property type="term" value="F:DNA binding"/>
    <property type="evidence" value="ECO:0007669"/>
    <property type="project" value="InterPro"/>
</dbReference>
<name>A0A7X1FZH0_9SPHN</name>
<dbReference type="Pfam" id="PF00589">
    <property type="entry name" value="Phage_integrase"/>
    <property type="match status" value="1"/>
</dbReference>
<dbReference type="InterPro" id="IPR011010">
    <property type="entry name" value="DNA_brk_join_enz"/>
</dbReference>
<evidence type="ECO:0000256" key="1">
    <source>
        <dbReference type="ARBA" id="ARBA00023172"/>
    </source>
</evidence>
<keyword evidence="1" id="KW-0233">DNA recombination</keyword>
<evidence type="ECO:0000313" key="4">
    <source>
        <dbReference type="Proteomes" id="UP000551327"/>
    </source>
</evidence>
<keyword evidence="4" id="KW-1185">Reference proteome</keyword>
<dbReference type="AlphaFoldDB" id="A0A7X1FZH0"/>
<dbReference type="InterPro" id="IPR013762">
    <property type="entry name" value="Integrase-like_cat_sf"/>
</dbReference>
<dbReference type="GO" id="GO:0015074">
    <property type="term" value="P:DNA integration"/>
    <property type="evidence" value="ECO:0007669"/>
    <property type="project" value="InterPro"/>
</dbReference>
<dbReference type="Proteomes" id="UP000551327">
    <property type="component" value="Unassembled WGS sequence"/>
</dbReference>
<accession>A0A7X1FZH0</accession>
<organism evidence="3 4">
    <name type="scientific">Novosphingobium piscinae</name>
    <dbReference type="NCBI Taxonomy" id="1507448"/>
    <lineage>
        <taxon>Bacteria</taxon>
        <taxon>Pseudomonadati</taxon>
        <taxon>Pseudomonadota</taxon>
        <taxon>Alphaproteobacteria</taxon>
        <taxon>Sphingomonadales</taxon>
        <taxon>Sphingomonadaceae</taxon>
        <taxon>Novosphingobium</taxon>
    </lineage>
</organism>
<dbReference type="GO" id="GO:0006310">
    <property type="term" value="P:DNA recombination"/>
    <property type="evidence" value="ECO:0007669"/>
    <property type="project" value="UniProtKB-KW"/>
</dbReference>
<reference evidence="3 4" key="1">
    <citation type="submission" date="2020-08" db="EMBL/GenBank/DDBJ databases">
        <title>The genome sequence of type strain Novosphingobium piscinae KCTC 42194.</title>
        <authorList>
            <person name="Liu Y."/>
        </authorList>
    </citation>
    <scope>NUCLEOTIDE SEQUENCE [LARGE SCALE GENOMIC DNA]</scope>
    <source>
        <strain evidence="3 4">KCTC 42194</strain>
    </source>
</reference>
<feature type="domain" description="Tyr recombinase" evidence="2">
    <location>
        <begin position="17"/>
        <end position="173"/>
    </location>
</feature>
<dbReference type="SUPFAM" id="SSF56349">
    <property type="entry name" value="DNA breaking-rejoining enzymes"/>
    <property type="match status" value="1"/>
</dbReference>
<dbReference type="CDD" id="cd01189">
    <property type="entry name" value="INT_ICEBs1_C_like"/>
    <property type="match status" value="1"/>
</dbReference>
<comment type="caution">
    <text evidence="3">The sequence shown here is derived from an EMBL/GenBank/DDBJ whole genome shotgun (WGS) entry which is preliminary data.</text>
</comment>
<gene>
    <name evidence="3" type="ORF">H7F53_11140</name>
</gene>
<sequence>MVAQNVALAVKLPRDAREKGKVTPPAKGDLRAILEAAGEQADLKTQVLVELAVFSGLRASELRGLSWKGVDFTNGTVTVSQRADAAGVIGPPKSKAGFRTIPLPPRVVTLLKTWKLACPVSDLDLVFPSERGNPRSWASEMMDFSDRSSRDVIGLESELRHPSRTDRTLGAVS</sequence>
<evidence type="ECO:0000313" key="3">
    <source>
        <dbReference type="EMBL" id="MBC2669699.1"/>
    </source>
</evidence>
<dbReference type="EMBL" id="JACLAX010000010">
    <property type="protein sequence ID" value="MBC2669699.1"/>
    <property type="molecule type" value="Genomic_DNA"/>
</dbReference>
<dbReference type="Gene3D" id="1.10.443.10">
    <property type="entry name" value="Intergrase catalytic core"/>
    <property type="match status" value="1"/>
</dbReference>
<dbReference type="PROSITE" id="PS51898">
    <property type="entry name" value="TYR_RECOMBINASE"/>
    <property type="match status" value="1"/>
</dbReference>
<protein>
    <submittedName>
        <fullName evidence="3">Site-specific integrase</fullName>
    </submittedName>
</protein>
<dbReference type="InterPro" id="IPR002104">
    <property type="entry name" value="Integrase_catalytic"/>
</dbReference>